<evidence type="ECO:0000256" key="1">
    <source>
        <dbReference type="SAM" id="SignalP"/>
    </source>
</evidence>
<dbReference type="Proteomes" id="UP000324611">
    <property type="component" value="Unassembled WGS sequence"/>
</dbReference>
<dbReference type="SUPFAM" id="SSF56925">
    <property type="entry name" value="OMPA-like"/>
    <property type="match status" value="1"/>
</dbReference>
<accession>A0A5B2VW74</accession>
<feature type="signal peptide" evidence="1">
    <location>
        <begin position="1"/>
        <end position="23"/>
    </location>
</feature>
<dbReference type="InterPro" id="IPR011250">
    <property type="entry name" value="OMP/PagP_B-barrel"/>
</dbReference>
<organism evidence="2 3">
    <name type="scientific">Chitinophaga agrisoli</name>
    <dbReference type="NCBI Taxonomy" id="2607653"/>
    <lineage>
        <taxon>Bacteria</taxon>
        <taxon>Pseudomonadati</taxon>
        <taxon>Bacteroidota</taxon>
        <taxon>Chitinophagia</taxon>
        <taxon>Chitinophagales</taxon>
        <taxon>Chitinophagaceae</taxon>
        <taxon>Chitinophaga</taxon>
    </lineage>
</organism>
<feature type="chain" id="PRO_5022830309" evidence="1">
    <location>
        <begin position="24"/>
        <end position="213"/>
    </location>
</feature>
<gene>
    <name evidence="2" type="ORF">F0L74_08110</name>
</gene>
<sequence>MQRILSILCIGSLMLLTHPKANAQEQLPEKKNLIGAGLSFSSGKSDVPTGSTFDGKYFSINTTITYAHYLRKNLALGVIVSYSHAKDGIFDYPTNVYVTKKSNAGYFAPFVRLDIPLWQSRFSIFNDLGISGSYTKNRTEYLTGDVKEDSWGLGAFYRPGLMFRLKSNISLQLAYGQLLSYNYLHNPGYSSHSFSLVNGDNLGDLQFGVNFLF</sequence>
<keyword evidence="1" id="KW-0732">Signal</keyword>
<reference evidence="2 3" key="2">
    <citation type="submission" date="2019-09" db="EMBL/GenBank/DDBJ databases">
        <authorList>
            <person name="Jin C."/>
        </authorList>
    </citation>
    <scope>NUCLEOTIDE SEQUENCE [LARGE SCALE GENOMIC DNA]</scope>
    <source>
        <strain evidence="2 3">BN140078</strain>
    </source>
</reference>
<evidence type="ECO:0000313" key="2">
    <source>
        <dbReference type="EMBL" id="KAA2242497.1"/>
    </source>
</evidence>
<protein>
    <submittedName>
        <fullName evidence="2">Porin family protein</fullName>
    </submittedName>
</protein>
<comment type="caution">
    <text evidence="2">The sequence shown here is derived from an EMBL/GenBank/DDBJ whole genome shotgun (WGS) entry which is preliminary data.</text>
</comment>
<keyword evidence="3" id="KW-1185">Reference proteome</keyword>
<dbReference type="EMBL" id="VUOC01000002">
    <property type="protein sequence ID" value="KAA2242497.1"/>
    <property type="molecule type" value="Genomic_DNA"/>
</dbReference>
<proteinExistence type="predicted"/>
<dbReference type="AlphaFoldDB" id="A0A5B2VW74"/>
<dbReference type="RefSeq" id="WP_149837369.1">
    <property type="nucleotide sequence ID" value="NZ_VUOC01000002.1"/>
</dbReference>
<name>A0A5B2VW74_9BACT</name>
<evidence type="ECO:0000313" key="3">
    <source>
        <dbReference type="Proteomes" id="UP000324611"/>
    </source>
</evidence>
<reference evidence="2 3" key="1">
    <citation type="submission" date="2019-09" db="EMBL/GenBank/DDBJ databases">
        <title>Chitinophaga ginsengihumi sp. nov., isolated from soil of ginseng rhizosphere.</title>
        <authorList>
            <person name="Lee J."/>
        </authorList>
    </citation>
    <scope>NUCLEOTIDE SEQUENCE [LARGE SCALE GENOMIC DNA]</scope>
    <source>
        <strain evidence="2 3">BN140078</strain>
    </source>
</reference>